<organism evidence="1 2">
    <name type="scientific">Saprolegnia diclina (strain VS20)</name>
    <dbReference type="NCBI Taxonomy" id="1156394"/>
    <lineage>
        <taxon>Eukaryota</taxon>
        <taxon>Sar</taxon>
        <taxon>Stramenopiles</taxon>
        <taxon>Oomycota</taxon>
        <taxon>Saprolegniomycetes</taxon>
        <taxon>Saprolegniales</taxon>
        <taxon>Saprolegniaceae</taxon>
        <taxon>Saprolegnia</taxon>
    </lineage>
</organism>
<protein>
    <submittedName>
        <fullName evidence="1">Uncharacterized protein</fullName>
    </submittedName>
</protein>
<sequence>MVASSSKQGIVLFHPDDMEYNPAYRPRSASLTIGKIHSIETHTTRASLHDKPRRRGSSNFTDDVDFVDDCPVLQEPSKLHDKWKLHFTRLWLKLLRAKA</sequence>
<keyword evidence="2" id="KW-1185">Reference proteome</keyword>
<dbReference type="OMA" id="LHDKWKL"/>
<dbReference type="AlphaFoldDB" id="T0RH37"/>
<dbReference type="OrthoDB" id="64979at2759"/>
<dbReference type="GeneID" id="19953880"/>
<proteinExistence type="predicted"/>
<dbReference type="EMBL" id="JH767187">
    <property type="protein sequence ID" value="EQC29122.1"/>
    <property type="molecule type" value="Genomic_DNA"/>
</dbReference>
<name>T0RH37_SAPDV</name>
<dbReference type="Proteomes" id="UP000030762">
    <property type="component" value="Unassembled WGS sequence"/>
</dbReference>
<gene>
    <name evidence="1" type="ORF">SDRG_13153</name>
</gene>
<evidence type="ECO:0000313" key="2">
    <source>
        <dbReference type="Proteomes" id="UP000030762"/>
    </source>
</evidence>
<dbReference type="RefSeq" id="XP_008617457.1">
    <property type="nucleotide sequence ID" value="XM_008619235.1"/>
</dbReference>
<evidence type="ECO:0000313" key="1">
    <source>
        <dbReference type="EMBL" id="EQC29122.1"/>
    </source>
</evidence>
<accession>T0RH37</accession>
<reference evidence="1 2" key="1">
    <citation type="submission" date="2012-04" db="EMBL/GenBank/DDBJ databases">
        <title>The Genome Sequence of Saprolegnia declina VS20.</title>
        <authorList>
            <consortium name="The Broad Institute Genome Sequencing Platform"/>
            <person name="Russ C."/>
            <person name="Nusbaum C."/>
            <person name="Tyler B."/>
            <person name="van West P."/>
            <person name="Dieguez-Uribeondo J."/>
            <person name="de Bruijn I."/>
            <person name="Tripathy S."/>
            <person name="Jiang R."/>
            <person name="Young S.K."/>
            <person name="Zeng Q."/>
            <person name="Gargeya S."/>
            <person name="Fitzgerald M."/>
            <person name="Haas B."/>
            <person name="Abouelleil A."/>
            <person name="Alvarado L."/>
            <person name="Arachchi H.M."/>
            <person name="Berlin A."/>
            <person name="Chapman S.B."/>
            <person name="Goldberg J."/>
            <person name="Griggs A."/>
            <person name="Gujja S."/>
            <person name="Hansen M."/>
            <person name="Howarth C."/>
            <person name="Imamovic A."/>
            <person name="Larimer J."/>
            <person name="McCowen C."/>
            <person name="Montmayeur A."/>
            <person name="Murphy C."/>
            <person name="Neiman D."/>
            <person name="Pearson M."/>
            <person name="Priest M."/>
            <person name="Roberts A."/>
            <person name="Saif S."/>
            <person name="Shea T."/>
            <person name="Sisk P."/>
            <person name="Sykes S."/>
            <person name="Wortman J."/>
            <person name="Nusbaum C."/>
            <person name="Birren B."/>
        </authorList>
    </citation>
    <scope>NUCLEOTIDE SEQUENCE [LARGE SCALE GENOMIC DNA]</scope>
    <source>
        <strain evidence="1 2">VS20</strain>
    </source>
</reference>
<dbReference type="InParanoid" id="T0RH37"/>
<dbReference type="VEuPathDB" id="FungiDB:SDRG_13153"/>